<keyword evidence="3" id="KW-0285">Flavoprotein</keyword>
<proteinExistence type="inferred from homology"/>
<comment type="caution">
    <text evidence="7">The sequence shown here is derived from an EMBL/GenBank/DDBJ whole genome shotgun (WGS) entry which is preliminary data.</text>
</comment>
<organism evidence="7 8">
    <name type="scientific">Desulfuribacillus stibiiarsenatis</name>
    <dbReference type="NCBI Taxonomy" id="1390249"/>
    <lineage>
        <taxon>Bacteria</taxon>
        <taxon>Bacillati</taxon>
        <taxon>Bacillota</taxon>
        <taxon>Desulfuribacillia</taxon>
        <taxon>Desulfuribacillales</taxon>
        <taxon>Desulfuribacillaceae</taxon>
        <taxon>Desulfuribacillus</taxon>
    </lineage>
</organism>
<dbReference type="GO" id="GO:0016491">
    <property type="term" value="F:oxidoreductase activity"/>
    <property type="evidence" value="ECO:0007669"/>
    <property type="project" value="UniProtKB-KW"/>
</dbReference>
<dbReference type="AlphaFoldDB" id="A0A1E5L8M8"/>
<comment type="similarity">
    <text evidence="2">Belongs to the nitroreductase family.</text>
</comment>
<evidence type="ECO:0000259" key="6">
    <source>
        <dbReference type="Pfam" id="PF00881"/>
    </source>
</evidence>
<dbReference type="Gene3D" id="3.40.109.10">
    <property type="entry name" value="NADH Oxidase"/>
    <property type="match status" value="1"/>
</dbReference>
<evidence type="ECO:0000313" key="8">
    <source>
        <dbReference type="Proteomes" id="UP000095255"/>
    </source>
</evidence>
<evidence type="ECO:0000313" key="7">
    <source>
        <dbReference type="EMBL" id="OEH86418.1"/>
    </source>
</evidence>
<evidence type="ECO:0000256" key="2">
    <source>
        <dbReference type="ARBA" id="ARBA00007118"/>
    </source>
</evidence>
<keyword evidence="5" id="KW-0560">Oxidoreductase</keyword>
<dbReference type="InterPro" id="IPR029479">
    <property type="entry name" value="Nitroreductase"/>
</dbReference>
<dbReference type="Proteomes" id="UP000095255">
    <property type="component" value="Unassembled WGS sequence"/>
</dbReference>
<sequence length="181" mass="20773">MLDVLLKRRSIRKFKETTVEHHLIEQLIKAALLSPSSRNICPWEFVVVTDSELLEELSKSKIHGSAFLKNAPLGIVVLGDEEKSDVWIEDASIASVILHVTAESMGLGSCWIQIRNRQHSESVTSEEYIQELLQIPATKRVQAIIAIGYPDEHKKPHDEQDLQYHKVHENQYGLNWEKREQ</sequence>
<dbReference type="PANTHER" id="PTHR43673">
    <property type="entry name" value="NAD(P)H NITROREDUCTASE YDGI-RELATED"/>
    <property type="match status" value="1"/>
</dbReference>
<feature type="domain" description="Nitroreductase" evidence="6">
    <location>
        <begin position="6"/>
        <end position="60"/>
    </location>
</feature>
<name>A0A1E5L8M8_9FIRM</name>
<dbReference type="SUPFAM" id="SSF55469">
    <property type="entry name" value="FMN-dependent nitroreductase-like"/>
    <property type="match status" value="1"/>
</dbReference>
<accession>A0A1E5L8M8</accession>
<dbReference type="CDD" id="cd02151">
    <property type="entry name" value="nitroreductase"/>
    <property type="match status" value="1"/>
</dbReference>
<comment type="cofactor">
    <cofactor evidence="1">
        <name>FMN</name>
        <dbReference type="ChEBI" id="CHEBI:58210"/>
    </cofactor>
</comment>
<dbReference type="OrthoDB" id="9804207at2"/>
<dbReference type="RefSeq" id="WP_069701205.1">
    <property type="nucleotide sequence ID" value="NZ_MJAT01000004.1"/>
</dbReference>
<gene>
    <name evidence="7" type="ORF">BHU72_13450</name>
</gene>
<evidence type="ECO:0000256" key="3">
    <source>
        <dbReference type="ARBA" id="ARBA00022630"/>
    </source>
</evidence>
<evidence type="ECO:0000256" key="1">
    <source>
        <dbReference type="ARBA" id="ARBA00001917"/>
    </source>
</evidence>
<dbReference type="PANTHER" id="PTHR43673:SF2">
    <property type="entry name" value="NITROREDUCTASE"/>
    <property type="match status" value="1"/>
</dbReference>
<dbReference type="Pfam" id="PF00881">
    <property type="entry name" value="Nitroreductase"/>
    <property type="match status" value="2"/>
</dbReference>
<keyword evidence="4" id="KW-0288">FMN</keyword>
<feature type="domain" description="Nitroreductase" evidence="6">
    <location>
        <begin position="66"/>
        <end position="149"/>
    </location>
</feature>
<evidence type="ECO:0000256" key="5">
    <source>
        <dbReference type="ARBA" id="ARBA00023002"/>
    </source>
</evidence>
<dbReference type="EMBL" id="MJAT01000004">
    <property type="protein sequence ID" value="OEH86418.1"/>
    <property type="molecule type" value="Genomic_DNA"/>
</dbReference>
<evidence type="ECO:0000256" key="4">
    <source>
        <dbReference type="ARBA" id="ARBA00022643"/>
    </source>
</evidence>
<keyword evidence="8" id="KW-1185">Reference proteome</keyword>
<dbReference type="STRING" id="1390249.BHU72_13450"/>
<protein>
    <recommendedName>
        <fullName evidence="6">Nitroreductase domain-containing protein</fullName>
    </recommendedName>
</protein>
<reference evidence="7 8" key="1">
    <citation type="submission" date="2016-09" db="EMBL/GenBank/DDBJ databases">
        <title>Desulfuribacillus arsenicus sp. nov., an obligately anaerobic, dissimilatory arsenic- and antimonate-reducing bacterium isolated from anoxic sediments.</title>
        <authorList>
            <person name="Abin C.A."/>
            <person name="Hollibaugh J.T."/>
        </authorList>
    </citation>
    <scope>NUCLEOTIDE SEQUENCE [LARGE SCALE GENOMIC DNA]</scope>
    <source>
        <strain evidence="7 8">MLFW-2</strain>
    </source>
</reference>
<dbReference type="InterPro" id="IPR000415">
    <property type="entry name" value="Nitroreductase-like"/>
</dbReference>